<feature type="domain" description="Aldehyde dehydrogenase" evidence="9">
    <location>
        <begin position="100"/>
        <end position="392"/>
    </location>
</feature>
<evidence type="ECO:0000256" key="3">
    <source>
        <dbReference type="ARBA" id="ARBA00022650"/>
    </source>
</evidence>
<evidence type="ECO:0000256" key="4">
    <source>
        <dbReference type="ARBA" id="ARBA00022857"/>
    </source>
</evidence>
<dbReference type="FunFam" id="3.40.309.10:FF:000006">
    <property type="entry name" value="Gamma-glutamyl phosphate reductase"/>
    <property type="match status" value="1"/>
</dbReference>
<organism evidence="10 11">
    <name type="scientific">Actinomarinicola tropica</name>
    <dbReference type="NCBI Taxonomy" id="2789776"/>
    <lineage>
        <taxon>Bacteria</taxon>
        <taxon>Bacillati</taxon>
        <taxon>Actinomycetota</taxon>
        <taxon>Acidimicrobiia</taxon>
        <taxon>Acidimicrobiales</taxon>
        <taxon>Iamiaceae</taxon>
        <taxon>Actinomarinicola</taxon>
    </lineage>
</organism>
<dbReference type="CDD" id="cd07079">
    <property type="entry name" value="ALDH_F18-19_ProA-GPR"/>
    <property type="match status" value="1"/>
</dbReference>
<evidence type="ECO:0000259" key="9">
    <source>
        <dbReference type="Pfam" id="PF00171"/>
    </source>
</evidence>
<dbReference type="PANTHER" id="PTHR11063">
    <property type="entry name" value="GLUTAMATE SEMIALDEHYDE DEHYDROGENASE"/>
    <property type="match status" value="1"/>
</dbReference>
<feature type="compositionally biased region" description="Basic and acidic residues" evidence="8">
    <location>
        <begin position="53"/>
        <end position="62"/>
    </location>
</feature>
<comment type="catalytic activity">
    <reaction evidence="6 7">
        <text>L-glutamate 5-semialdehyde + phosphate + NADP(+) = L-glutamyl 5-phosphate + NADPH + H(+)</text>
        <dbReference type="Rhea" id="RHEA:19541"/>
        <dbReference type="ChEBI" id="CHEBI:15378"/>
        <dbReference type="ChEBI" id="CHEBI:43474"/>
        <dbReference type="ChEBI" id="CHEBI:57783"/>
        <dbReference type="ChEBI" id="CHEBI:58066"/>
        <dbReference type="ChEBI" id="CHEBI:58274"/>
        <dbReference type="ChEBI" id="CHEBI:58349"/>
        <dbReference type="EC" id="1.2.1.41"/>
    </reaction>
</comment>
<dbReference type="Pfam" id="PF00171">
    <property type="entry name" value="Aldedh"/>
    <property type="match status" value="1"/>
</dbReference>
<evidence type="ECO:0000256" key="7">
    <source>
        <dbReference type="HAMAP-Rule" id="MF_00412"/>
    </source>
</evidence>
<comment type="similarity">
    <text evidence="7">Belongs to the gamma-glutamyl phosphate reductase family.</text>
</comment>
<gene>
    <name evidence="7" type="primary">proA</name>
    <name evidence="10" type="ORF">GH723_11615</name>
</gene>
<comment type="subcellular location">
    <subcellularLocation>
        <location evidence="7">Cytoplasm</location>
    </subcellularLocation>
</comment>
<dbReference type="UniPathway" id="UPA00098">
    <property type="reaction ID" value="UER00360"/>
</dbReference>
<name>A0A5Q2RMA2_9ACTN</name>
<dbReference type="InterPro" id="IPR015590">
    <property type="entry name" value="Aldehyde_DH_dom"/>
</dbReference>
<dbReference type="SUPFAM" id="SSF53720">
    <property type="entry name" value="ALDH-like"/>
    <property type="match status" value="1"/>
</dbReference>
<dbReference type="KEGG" id="atq:GH723_11615"/>
<feature type="region of interest" description="Disordered" evidence="8">
    <location>
        <begin position="1"/>
        <end position="106"/>
    </location>
</feature>
<comment type="function">
    <text evidence="7">Catalyzes the NADPH-dependent reduction of L-glutamate 5-phosphate into L-glutamate 5-semialdehyde and phosphate. The product spontaneously undergoes cyclization to form 1-pyrroline-5-carboxylate.</text>
</comment>
<dbReference type="HAMAP" id="MF_00412">
    <property type="entry name" value="ProA"/>
    <property type="match status" value="1"/>
</dbReference>
<proteinExistence type="inferred from homology"/>
<keyword evidence="11" id="KW-1185">Reference proteome</keyword>
<dbReference type="GO" id="GO:0055129">
    <property type="term" value="P:L-proline biosynthetic process"/>
    <property type="evidence" value="ECO:0007669"/>
    <property type="project" value="UniProtKB-UniRule"/>
</dbReference>
<dbReference type="Gene3D" id="3.40.309.10">
    <property type="entry name" value="Aldehyde Dehydrogenase, Chain A, domain 2"/>
    <property type="match status" value="1"/>
</dbReference>
<accession>A0A5Q2RMA2</accession>
<keyword evidence="7" id="KW-0963">Cytoplasm</keyword>
<dbReference type="InterPro" id="IPR016163">
    <property type="entry name" value="Ald_DH_C"/>
</dbReference>
<dbReference type="Proteomes" id="UP000334019">
    <property type="component" value="Chromosome"/>
</dbReference>
<dbReference type="InterPro" id="IPR000965">
    <property type="entry name" value="GPR_dom"/>
</dbReference>
<keyword evidence="2 7" id="KW-0028">Amino-acid biosynthesis</keyword>
<dbReference type="InterPro" id="IPR016162">
    <property type="entry name" value="Ald_DH_N"/>
</dbReference>
<feature type="compositionally biased region" description="Low complexity" evidence="8">
    <location>
        <begin position="70"/>
        <end position="83"/>
    </location>
</feature>
<dbReference type="PANTHER" id="PTHR11063:SF8">
    <property type="entry name" value="DELTA-1-PYRROLINE-5-CARBOXYLATE SYNTHASE"/>
    <property type="match status" value="1"/>
</dbReference>
<protein>
    <recommendedName>
        <fullName evidence="7">Gamma-glutamyl phosphate reductase</fullName>
        <shortName evidence="7">GPR</shortName>
        <ecNumber evidence="7">1.2.1.41</ecNumber>
    </recommendedName>
    <alternativeName>
        <fullName evidence="7">Glutamate-5-semialdehyde dehydrogenase</fullName>
    </alternativeName>
    <alternativeName>
        <fullName evidence="7">Glutamyl-gamma-semialdehyde dehydrogenase</fullName>
        <shortName evidence="7">GSA dehydrogenase</shortName>
    </alternativeName>
</protein>
<dbReference type="EC" id="1.2.1.41" evidence="7"/>
<keyword evidence="4 7" id="KW-0521">NADP</keyword>
<dbReference type="NCBIfam" id="TIGR00407">
    <property type="entry name" value="proA"/>
    <property type="match status" value="1"/>
</dbReference>
<dbReference type="NCBIfam" id="NF001221">
    <property type="entry name" value="PRK00197.1"/>
    <property type="match status" value="1"/>
</dbReference>
<dbReference type="GO" id="GO:0005737">
    <property type="term" value="C:cytoplasm"/>
    <property type="evidence" value="ECO:0007669"/>
    <property type="project" value="UniProtKB-SubCell"/>
</dbReference>
<evidence type="ECO:0000313" key="10">
    <source>
        <dbReference type="EMBL" id="QGG95691.1"/>
    </source>
</evidence>
<evidence type="ECO:0000256" key="6">
    <source>
        <dbReference type="ARBA" id="ARBA00049024"/>
    </source>
</evidence>
<evidence type="ECO:0000256" key="8">
    <source>
        <dbReference type="SAM" id="MobiDB-lite"/>
    </source>
</evidence>
<evidence type="ECO:0000313" key="11">
    <source>
        <dbReference type="Proteomes" id="UP000334019"/>
    </source>
</evidence>
<dbReference type="GO" id="GO:0004350">
    <property type="term" value="F:glutamate-5-semialdehyde dehydrogenase activity"/>
    <property type="evidence" value="ECO:0007669"/>
    <property type="project" value="UniProtKB-UniRule"/>
</dbReference>
<keyword evidence="3 7" id="KW-0641">Proline biosynthesis</keyword>
<feature type="compositionally biased region" description="Low complexity" evidence="8">
    <location>
        <begin position="36"/>
        <end position="52"/>
    </location>
</feature>
<evidence type="ECO:0000256" key="1">
    <source>
        <dbReference type="ARBA" id="ARBA00004985"/>
    </source>
</evidence>
<dbReference type="EMBL" id="CP045851">
    <property type="protein sequence ID" value="QGG95691.1"/>
    <property type="molecule type" value="Genomic_DNA"/>
</dbReference>
<sequence>MRPPVPPVPARWRRTVAPVPSPHRISAVTIAPRRPPLSSRPSPAPTTAATRATGERPARATDRLVIGTGSDTSPASHATSAATPTPPAEQPVAGSLGAVSDTTSPTPVAELGRRAAAAARVLATTSTAAKDAALLGAADLLVARTPEILAANARDVVRATEGGATATVVDRLRLTEAKVEGMASGLRQVAALADPVGEVVGGWVRPNGLRISQVRVPLGVVAIIYENRPNVTSDAFGLCLKSGNAAFLRGSSGAIDSNLAIAAVLRDAVAKAGLPADSLVLVDDTSRESAVEFMQLRGTIDVLIPRGGPSLIQAILDNATVPYVIDGDGNCHVYVDESADLDMARDIVVNAKTQRPSVCNAAESLVVHRAVADRFLPDVASVLAGVELVGDDRARALVPSIGEATEDDWGTEFLDLKMSVRVVDSLEEAIHHVQRYSSGHSEAIVTSDIASADRFCAEVDAAAVVVNASTRFVDGEEFGFGAEIGISTQKLHARGPMGLRQLTTAKYVVRGDGQTRG</sequence>
<evidence type="ECO:0000256" key="5">
    <source>
        <dbReference type="ARBA" id="ARBA00023002"/>
    </source>
</evidence>
<dbReference type="Gene3D" id="3.40.605.10">
    <property type="entry name" value="Aldehyde Dehydrogenase, Chain A, domain 1"/>
    <property type="match status" value="1"/>
</dbReference>
<comment type="pathway">
    <text evidence="1 7">Amino-acid biosynthesis; L-proline biosynthesis; L-glutamate 5-semialdehyde from L-glutamate: step 2/2.</text>
</comment>
<dbReference type="AlphaFoldDB" id="A0A5Q2RMA2"/>
<evidence type="ECO:0000256" key="2">
    <source>
        <dbReference type="ARBA" id="ARBA00022605"/>
    </source>
</evidence>
<keyword evidence="5 7" id="KW-0560">Oxidoreductase</keyword>
<dbReference type="InterPro" id="IPR016161">
    <property type="entry name" value="Ald_DH/histidinol_DH"/>
</dbReference>
<reference evidence="10 11" key="1">
    <citation type="submission" date="2019-11" db="EMBL/GenBank/DDBJ databases">
        <authorList>
            <person name="He Y."/>
        </authorList>
    </citation>
    <scope>NUCLEOTIDE SEQUENCE [LARGE SCALE GENOMIC DNA]</scope>
    <source>
        <strain evidence="10 11">SCSIO 58843</strain>
    </source>
</reference>